<dbReference type="GO" id="GO:0020037">
    <property type="term" value="F:heme binding"/>
    <property type="evidence" value="ECO:0007669"/>
    <property type="project" value="InterPro"/>
</dbReference>
<dbReference type="PANTHER" id="PTHR35889:SF3">
    <property type="entry name" value="F-BOX DOMAIN-CONTAINING PROTEIN"/>
    <property type="match status" value="1"/>
</dbReference>
<evidence type="ECO:0000313" key="4">
    <source>
        <dbReference type="EMBL" id="TWU34238.1"/>
    </source>
</evidence>
<name>A0A5C6DC05_9BACT</name>
<dbReference type="Pfam" id="PF07635">
    <property type="entry name" value="PSCyt1"/>
    <property type="match status" value="1"/>
</dbReference>
<evidence type="ECO:0000259" key="1">
    <source>
        <dbReference type="Pfam" id="PF07583"/>
    </source>
</evidence>
<dbReference type="EMBL" id="SJPV01000008">
    <property type="protein sequence ID" value="TWU34238.1"/>
    <property type="molecule type" value="Genomic_DNA"/>
</dbReference>
<dbReference type="InterPro" id="IPR011429">
    <property type="entry name" value="Cyt_c_Planctomycete-type"/>
</dbReference>
<evidence type="ECO:0000313" key="5">
    <source>
        <dbReference type="Proteomes" id="UP000319143"/>
    </source>
</evidence>
<dbReference type="Proteomes" id="UP000319143">
    <property type="component" value="Unassembled WGS sequence"/>
</dbReference>
<dbReference type="RefSeq" id="WP_146528645.1">
    <property type="nucleotide sequence ID" value="NZ_SJPV01000008.1"/>
</dbReference>
<dbReference type="InterPro" id="IPR022655">
    <property type="entry name" value="DUF1553"/>
</dbReference>
<comment type="caution">
    <text evidence="4">The sequence shown here is derived from an EMBL/GenBank/DDBJ whole genome shotgun (WGS) entry which is preliminary data.</text>
</comment>
<evidence type="ECO:0000259" key="3">
    <source>
        <dbReference type="Pfam" id="PF07635"/>
    </source>
</evidence>
<dbReference type="AlphaFoldDB" id="A0A5C6DC05"/>
<evidence type="ECO:0000259" key="2">
    <source>
        <dbReference type="Pfam" id="PF07587"/>
    </source>
</evidence>
<gene>
    <name evidence="4" type="ORF">Poly41_43840</name>
</gene>
<reference evidence="4 5" key="1">
    <citation type="submission" date="2019-02" db="EMBL/GenBank/DDBJ databases">
        <title>Deep-cultivation of Planctomycetes and their phenomic and genomic characterization uncovers novel biology.</title>
        <authorList>
            <person name="Wiegand S."/>
            <person name="Jogler M."/>
            <person name="Boedeker C."/>
            <person name="Pinto D."/>
            <person name="Vollmers J."/>
            <person name="Rivas-Marin E."/>
            <person name="Kohn T."/>
            <person name="Peeters S.H."/>
            <person name="Heuer A."/>
            <person name="Rast P."/>
            <person name="Oberbeckmann S."/>
            <person name="Bunk B."/>
            <person name="Jeske O."/>
            <person name="Meyerdierks A."/>
            <person name="Storesund J.E."/>
            <person name="Kallscheuer N."/>
            <person name="Luecker S."/>
            <person name="Lage O.M."/>
            <person name="Pohl T."/>
            <person name="Merkel B.J."/>
            <person name="Hornburger P."/>
            <person name="Mueller R.-W."/>
            <person name="Bruemmer F."/>
            <person name="Labrenz M."/>
            <person name="Spormann A.M."/>
            <person name="Op Den Camp H."/>
            <person name="Overmann J."/>
            <person name="Amann R."/>
            <person name="Jetten M.S.M."/>
            <person name="Mascher T."/>
            <person name="Medema M.H."/>
            <person name="Devos D.P."/>
            <person name="Kaster A.-K."/>
            <person name="Ovreas L."/>
            <person name="Rohde M."/>
            <person name="Galperin M.Y."/>
            <person name="Jogler C."/>
        </authorList>
    </citation>
    <scope>NUCLEOTIDE SEQUENCE [LARGE SCALE GENOMIC DNA]</scope>
    <source>
        <strain evidence="4 5">Poly41</strain>
    </source>
</reference>
<feature type="domain" description="DUF1553" evidence="2">
    <location>
        <begin position="464"/>
        <end position="720"/>
    </location>
</feature>
<protein>
    <submittedName>
        <fullName evidence="4">Planctomycete cytochrome C</fullName>
    </submittedName>
</protein>
<organism evidence="4 5">
    <name type="scientific">Novipirellula artificiosorum</name>
    <dbReference type="NCBI Taxonomy" id="2528016"/>
    <lineage>
        <taxon>Bacteria</taxon>
        <taxon>Pseudomonadati</taxon>
        <taxon>Planctomycetota</taxon>
        <taxon>Planctomycetia</taxon>
        <taxon>Pirellulales</taxon>
        <taxon>Pirellulaceae</taxon>
        <taxon>Novipirellula</taxon>
    </lineage>
</organism>
<dbReference type="InterPro" id="IPR011444">
    <property type="entry name" value="DUF1549"/>
</dbReference>
<dbReference type="Pfam" id="PF07587">
    <property type="entry name" value="PSD1"/>
    <property type="match status" value="1"/>
</dbReference>
<dbReference type="GO" id="GO:0009055">
    <property type="term" value="F:electron transfer activity"/>
    <property type="evidence" value="ECO:0007669"/>
    <property type="project" value="InterPro"/>
</dbReference>
<sequence length="775" mass="86933">MKYVDSRCRFLTFSFVFVFLGFARADESIDFNRDIRPILFSKCVSCHGPDEGSREAGLRLDTESGAVQDLGGYAAVVPGNPGASELVLRIASDDEDMRMPPTDKGKPLSDDEIDLFQNWIQQGGAYAKHWSYKKPIRPAQPSIEGDQWVCNPIDAFVLAKLEAQGMSPAPEADRLTLARRLSIDLTGLPPTWEEAKAFADDPSDQAYEAYVDSLLAKPSYGERWARVWLDLARYADSAGYADDPPREIWAFRDYVIDSLNQNKPFDQFTIEQIAGDLLAEPTEEQLIATAFHRNTMTNSEGGTNDEEFRNAAIIDRVNTTMAVWMGTTMACAQCHTHKYDPISHTEYFQFFAFFNHTADHDQKDERPVLELWSDEQTAARTALQHEIEAVKAQSNAPHPELLALQQELEKTKPRATVPIMQELPTNKRRTSTIQIRGNYLSKGEEVHESTPQAFHPLSDPTSPDRLDLAKWLVDPENPLTARVIANRHWEQLFGIGIVESSEEFGSQGELPSHPQLLDWMAVELQENGWDLKSLLKTIVMSATYRQTSATNEILQQADPRNRLLARGPRFRVSAEMVRDQALFASGLLSDIMGGPPANPPQPELGLKAAFGGKTDWTTSAGPNRYRRGIYTSWRRSSPYPSMAQFDAPNREVCTIRRIRTNTPLQALVTLNDPVYVEAAQALARRMITAGETEREKIQFAFRVCLTRNPTNQEIDRIKTLYTDAHKVFLKDAKAAAAMATDPIGEPIDGMDLAELAAWSVVGNVLLNLDELLMKR</sequence>
<feature type="domain" description="DUF1549" evidence="1">
    <location>
        <begin position="152"/>
        <end position="357"/>
    </location>
</feature>
<proteinExistence type="predicted"/>
<keyword evidence="5" id="KW-1185">Reference proteome</keyword>
<dbReference type="OrthoDB" id="127107at2"/>
<dbReference type="InterPro" id="IPR036909">
    <property type="entry name" value="Cyt_c-like_dom_sf"/>
</dbReference>
<accession>A0A5C6DC05</accession>
<dbReference type="PANTHER" id="PTHR35889">
    <property type="entry name" value="CYCLOINULO-OLIGOSACCHARIDE FRUCTANOTRANSFERASE-RELATED"/>
    <property type="match status" value="1"/>
</dbReference>
<dbReference type="SUPFAM" id="SSF46626">
    <property type="entry name" value="Cytochrome c"/>
    <property type="match status" value="1"/>
</dbReference>
<feature type="domain" description="Cytochrome C Planctomycete-type" evidence="3">
    <location>
        <begin position="43"/>
        <end position="103"/>
    </location>
</feature>
<dbReference type="Pfam" id="PF07583">
    <property type="entry name" value="PSCyt2"/>
    <property type="match status" value="1"/>
</dbReference>